<evidence type="ECO:0000256" key="1">
    <source>
        <dbReference type="ARBA" id="ARBA00004141"/>
    </source>
</evidence>
<keyword evidence="3 6" id="KW-0812">Transmembrane</keyword>
<dbReference type="Pfam" id="PF04138">
    <property type="entry name" value="GtrA_DPMS_TM"/>
    <property type="match status" value="1"/>
</dbReference>
<evidence type="ECO:0000313" key="8">
    <source>
        <dbReference type="EMBL" id="RZU33055.1"/>
    </source>
</evidence>
<dbReference type="AlphaFoldDB" id="A0A4Q7YAE4"/>
<evidence type="ECO:0000256" key="2">
    <source>
        <dbReference type="ARBA" id="ARBA00009399"/>
    </source>
</evidence>
<keyword evidence="5 6" id="KW-0472">Membrane</keyword>
<evidence type="ECO:0000256" key="4">
    <source>
        <dbReference type="ARBA" id="ARBA00022989"/>
    </source>
</evidence>
<reference evidence="8 9" key="1">
    <citation type="submission" date="2019-02" db="EMBL/GenBank/DDBJ databases">
        <title>Sequencing the genomes of 1000 actinobacteria strains.</title>
        <authorList>
            <person name="Klenk H.-P."/>
        </authorList>
    </citation>
    <scope>NUCLEOTIDE SEQUENCE [LARGE SCALE GENOMIC DNA]</scope>
    <source>
        <strain evidence="8 9">DSM 44509</strain>
    </source>
</reference>
<comment type="subcellular location">
    <subcellularLocation>
        <location evidence="1">Membrane</location>
        <topology evidence="1">Multi-pass membrane protein</topology>
    </subcellularLocation>
</comment>
<keyword evidence="9" id="KW-1185">Reference proteome</keyword>
<feature type="transmembrane region" description="Helical" evidence="6">
    <location>
        <begin position="113"/>
        <end position="132"/>
    </location>
</feature>
<organism evidence="8 9">
    <name type="scientific">Blastococcus saxobsidens</name>
    <dbReference type="NCBI Taxonomy" id="138336"/>
    <lineage>
        <taxon>Bacteria</taxon>
        <taxon>Bacillati</taxon>
        <taxon>Actinomycetota</taxon>
        <taxon>Actinomycetes</taxon>
        <taxon>Geodermatophilales</taxon>
        <taxon>Geodermatophilaceae</taxon>
        <taxon>Blastococcus</taxon>
    </lineage>
</organism>
<feature type="transmembrane region" description="Helical" evidence="6">
    <location>
        <begin position="84"/>
        <end position="107"/>
    </location>
</feature>
<dbReference type="InterPro" id="IPR051401">
    <property type="entry name" value="GtrA_CellWall_Glycosyl"/>
</dbReference>
<evidence type="ECO:0000256" key="5">
    <source>
        <dbReference type="ARBA" id="ARBA00023136"/>
    </source>
</evidence>
<proteinExistence type="inferred from homology"/>
<sequence>MPPSSAGRRRLPLLRELGAFGVVGGVCFVVDLTLFQLLYAVVGAGAVTSKLVASLVATTLAFLGHRSWSFARRRRTGLRRQYSLFLLINGGTLLLSLGIVAFVRYPLGQESPLVLQAANVAAIAVGTALRWLTYRLWVFPARTTPVAGERALAPASGQL</sequence>
<accession>A0A4Q7YAE4</accession>
<keyword evidence="4 6" id="KW-1133">Transmembrane helix</keyword>
<dbReference type="PANTHER" id="PTHR38459">
    <property type="entry name" value="PROPHAGE BACTOPRENOL-LINKED GLUCOSE TRANSLOCASE HOMOLOG"/>
    <property type="match status" value="1"/>
</dbReference>
<dbReference type="GO" id="GO:0005886">
    <property type="term" value="C:plasma membrane"/>
    <property type="evidence" value="ECO:0007669"/>
    <property type="project" value="TreeGrafter"/>
</dbReference>
<gene>
    <name evidence="8" type="ORF">BKA19_2770</name>
</gene>
<dbReference type="PANTHER" id="PTHR38459:SF1">
    <property type="entry name" value="PROPHAGE BACTOPRENOL-LINKED GLUCOSE TRANSLOCASE HOMOLOG"/>
    <property type="match status" value="1"/>
</dbReference>
<evidence type="ECO:0000256" key="3">
    <source>
        <dbReference type="ARBA" id="ARBA00022692"/>
    </source>
</evidence>
<dbReference type="EMBL" id="SHKV01000001">
    <property type="protein sequence ID" value="RZU33055.1"/>
    <property type="molecule type" value="Genomic_DNA"/>
</dbReference>
<protein>
    <submittedName>
        <fullName evidence="8">Putative flippase GtrA</fullName>
    </submittedName>
</protein>
<dbReference type="Proteomes" id="UP000292507">
    <property type="component" value="Unassembled WGS sequence"/>
</dbReference>
<comment type="similarity">
    <text evidence="2">Belongs to the GtrA family.</text>
</comment>
<dbReference type="OrthoDB" id="9807815at2"/>
<name>A0A4Q7YAE4_9ACTN</name>
<feature type="domain" description="GtrA/DPMS transmembrane" evidence="7">
    <location>
        <begin position="20"/>
        <end position="139"/>
    </location>
</feature>
<evidence type="ECO:0000259" key="7">
    <source>
        <dbReference type="Pfam" id="PF04138"/>
    </source>
</evidence>
<feature type="transmembrane region" description="Helical" evidence="6">
    <location>
        <begin position="38"/>
        <end position="63"/>
    </location>
</feature>
<dbReference type="GO" id="GO:0000271">
    <property type="term" value="P:polysaccharide biosynthetic process"/>
    <property type="evidence" value="ECO:0007669"/>
    <property type="project" value="InterPro"/>
</dbReference>
<feature type="transmembrane region" description="Helical" evidence="6">
    <location>
        <begin position="12"/>
        <end position="32"/>
    </location>
</feature>
<dbReference type="InterPro" id="IPR007267">
    <property type="entry name" value="GtrA_DPMS_TM"/>
</dbReference>
<evidence type="ECO:0000313" key="9">
    <source>
        <dbReference type="Proteomes" id="UP000292507"/>
    </source>
</evidence>
<evidence type="ECO:0000256" key="6">
    <source>
        <dbReference type="SAM" id="Phobius"/>
    </source>
</evidence>
<comment type="caution">
    <text evidence="8">The sequence shown here is derived from an EMBL/GenBank/DDBJ whole genome shotgun (WGS) entry which is preliminary data.</text>
</comment>